<evidence type="ECO:0000256" key="3">
    <source>
        <dbReference type="ARBA" id="ARBA00011983"/>
    </source>
</evidence>
<evidence type="ECO:0000259" key="11">
    <source>
        <dbReference type="Pfam" id="PF07055"/>
    </source>
</evidence>
<evidence type="ECO:0000256" key="4">
    <source>
        <dbReference type="ARBA" id="ARBA00022516"/>
    </source>
</evidence>
<keyword evidence="15" id="KW-1185">Reference proteome</keyword>
<keyword evidence="4" id="KW-0444">Lipid biosynthesis</keyword>
<sequence>MSARVVKPVGRGFLFLDSHPAGCARVVRDMAAEVAGPTGGEPAERRTALVIGSSSGYGLATTIAGLARYGIDGVGVCFEKAATARRTATAGWYRTAETAALAAELGRSWSFVNADAFADTTKDEVLDLVAAKLGRIDHLIYSVAAPRRTDPRTGETYQSVLKAIGSPHSTKSLAFEDGEPVLQEAVPIEVANDDEIAQTVKVMGGEDWTRWVAALQERDLLNSGFNTVALTYIGSELTGPLYRQGSIGAAKADLEQTALKLAADGVTAMTSVNGAAVTQASSAIPGIGLYVSLLHNVLGAADVAPDWQTPIEQSAALWGQLTGAVPLDLDEAGRIRLDRWELAHEVQEAVRASWQSATRDNLTKLADTDWFFAEVRRLYGFDVQDVDYDAETEVDVAWPTGV</sequence>
<feature type="domain" description="Enoyl reductase FAD binding" evidence="11">
    <location>
        <begin position="329"/>
        <end position="391"/>
    </location>
</feature>
<evidence type="ECO:0000259" key="12">
    <source>
        <dbReference type="Pfam" id="PF12241"/>
    </source>
</evidence>
<dbReference type="PANTHER" id="PTHR37480:SF1">
    <property type="entry name" value="ENOYL-[ACYL-CARRIER-PROTEIN] REDUCTASE [NADH]"/>
    <property type="match status" value="1"/>
</dbReference>
<evidence type="ECO:0000256" key="7">
    <source>
        <dbReference type="ARBA" id="ARBA00023027"/>
    </source>
</evidence>
<feature type="domain" description="Trans-2-enoyl-CoA reductase-like NAD(P)H binding" evidence="13">
    <location>
        <begin position="5"/>
        <end position="83"/>
    </location>
</feature>
<evidence type="ECO:0000259" key="13">
    <source>
        <dbReference type="Pfam" id="PF12242"/>
    </source>
</evidence>
<dbReference type="SUPFAM" id="SSF51735">
    <property type="entry name" value="NAD(P)-binding Rossmann-fold domains"/>
    <property type="match status" value="1"/>
</dbReference>
<dbReference type="EC" id="1.3.1.44" evidence="3"/>
<evidence type="ECO:0000313" key="15">
    <source>
        <dbReference type="Proteomes" id="UP001500190"/>
    </source>
</evidence>
<keyword evidence="9" id="KW-0275">Fatty acid biosynthesis</keyword>
<protein>
    <recommendedName>
        <fullName evidence="3">trans-2-enoyl-CoA reductase (NAD(+))</fullName>
        <ecNumber evidence="3">1.3.1.44</ecNumber>
    </recommendedName>
</protein>
<dbReference type="Pfam" id="PF12242">
    <property type="entry name" value="Eno-Rase_NADH_b"/>
    <property type="match status" value="1"/>
</dbReference>
<comment type="subunit">
    <text evidence="2">Monomer.</text>
</comment>
<dbReference type="InterPro" id="IPR010758">
    <property type="entry name" value="Trans-2-enoyl-CoA_reductase"/>
</dbReference>
<evidence type="ECO:0000256" key="9">
    <source>
        <dbReference type="ARBA" id="ARBA00023160"/>
    </source>
</evidence>
<dbReference type="Proteomes" id="UP001500190">
    <property type="component" value="Unassembled WGS sequence"/>
</dbReference>
<keyword evidence="7" id="KW-0520">NAD</keyword>
<dbReference type="Pfam" id="PF12241">
    <property type="entry name" value="Enoyl_reductase"/>
    <property type="match status" value="1"/>
</dbReference>
<dbReference type="PANTHER" id="PTHR37480">
    <property type="entry name" value="ENOYL-[ACYL-CARRIER-PROTEIN] REDUCTASE [NADH]"/>
    <property type="match status" value="1"/>
</dbReference>
<dbReference type="EMBL" id="BAAAND010000001">
    <property type="protein sequence ID" value="GAA1571541.1"/>
    <property type="molecule type" value="Genomic_DNA"/>
</dbReference>
<proteinExistence type="predicted"/>
<dbReference type="Gene3D" id="3.40.50.720">
    <property type="entry name" value="NAD(P)-binding Rossmann-like Domain"/>
    <property type="match status" value="1"/>
</dbReference>
<dbReference type="InterPro" id="IPR024906">
    <property type="entry name" value="Eno_Rdtase_FAD-bd_dom"/>
</dbReference>
<evidence type="ECO:0000256" key="2">
    <source>
        <dbReference type="ARBA" id="ARBA00011245"/>
    </source>
</evidence>
<dbReference type="Pfam" id="PF07055">
    <property type="entry name" value="Eno-Rase_FAD_bd"/>
    <property type="match status" value="1"/>
</dbReference>
<evidence type="ECO:0000256" key="5">
    <source>
        <dbReference type="ARBA" id="ARBA00022832"/>
    </source>
</evidence>
<keyword evidence="6" id="KW-0560">Oxidoreductase</keyword>
<accession>A0ABN2D7G7</accession>
<feature type="domain" description="Trans-2-enoyl-CoA reductase catalytic" evidence="12">
    <location>
        <begin position="86"/>
        <end position="319"/>
    </location>
</feature>
<dbReference type="InterPro" id="IPR024910">
    <property type="entry name" value="Enoyl-CoA_Rdtase_cat_dom"/>
</dbReference>
<evidence type="ECO:0000256" key="6">
    <source>
        <dbReference type="ARBA" id="ARBA00023002"/>
    </source>
</evidence>
<name>A0ABN2D7G7_9ACTN</name>
<gene>
    <name evidence="14" type="ORF">GCM10009742_12760</name>
</gene>
<reference evidence="14 15" key="1">
    <citation type="journal article" date="2019" name="Int. J. Syst. Evol. Microbiol.">
        <title>The Global Catalogue of Microorganisms (GCM) 10K type strain sequencing project: providing services to taxonomists for standard genome sequencing and annotation.</title>
        <authorList>
            <consortium name="The Broad Institute Genomics Platform"/>
            <consortium name="The Broad Institute Genome Sequencing Center for Infectious Disease"/>
            <person name="Wu L."/>
            <person name="Ma J."/>
        </authorList>
    </citation>
    <scope>NUCLEOTIDE SEQUENCE [LARGE SCALE GENOMIC DNA]</scope>
    <source>
        <strain evidence="14 15">JCM 14304</strain>
    </source>
</reference>
<evidence type="ECO:0000313" key="14">
    <source>
        <dbReference type="EMBL" id="GAA1571541.1"/>
    </source>
</evidence>
<evidence type="ECO:0000256" key="8">
    <source>
        <dbReference type="ARBA" id="ARBA00023098"/>
    </source>
</evidence>
<keyword evidence="5" id="KW-0276">Fatty acid metabolism</keyword>
<comment type="catalytic activity">
    <reaction evidence="10">
        <text>a 2,3-saturated acyl-CoA + NAD(+) = a (2E)-enoyl-CoA + NADH + H(+)</text>
        <dbReference type="Rhea" id="RHEA:18177"/>
        <dbReference type="ChEBI" id="CHEBI:15378"/>
        <dbReference type="ChEBI" id="CHEBI:57540"/>
        <dbReference type="ChEBI" id="CHEBI:57945"/>
        <dbReference type="ChEBI" id="CHEBI:58856"/>
        <dbReference type="ChEBI" id="CHEBI:65111"/>
        <dbReference type="EC" id="1.3.1.44"/>
    </reaction>
</comment>
<dbReference type="NCBIfam" id="NF010177">
    <property type="entry name" value="PRK13656.1"/>
    <property type="match status" value="1"/>
</dbReference>
<comment type="caution">
    <text evidence="14">The sequence shown here is derived from an EMBL/GenBank/DDBJ whole genome shotgun (WGS) entry which is preliminary data.</text>
</comment>
<evidence type="ECO:0000256" key="10">
    <source>
        <dbReference type="ARBA" id="ARBA00048302"/>
    </source>
</evidence>
<dbReference type="RefSeq" id="WP_344188436.1">
    <property type="nucleotide sequence ID" value="NZ_BAAAND010000001.1"/>
</dbReference>
<dbReference type="InterPro" id="IPR036291">
    <property type="entry name" value="NAD(P)-bd_dom_sf"/>
</dbReference>
<evidence type="ECO:0000256" key="1">
    <source>
        <dbReference type="ARBA" id="ARBA00005189"/>
    </source>
</evidence>
<keyword evidence="8" id="KW-0443">Lipid metabolism</keyword>
<comment type="pathway">
    <text evidence="1">Lipid metabolism.</text>
</comment>
<dbReference type="InterPro" id="IPR050048">
    <property type="entry name" value="FabV-like_NADH_b"/>
</dbReference>
<organism evidence="14 15">
    <name type="scientific">Kribbella karoonensis</name>
    <dbReference type="NCBI Taxonomy" id="324851"/>
    <lineage>
        <taxon>Bacteria</taxon>
        <taxon>Bacillati</taxon>
        <taxon>Actinomycetota</taxon>
        <taxon>Actinomycetes</taxon>
        <taxon>Propionibacteriales</taxon>
        <taxon>Kribbellaceae</taxon>
        <taxon>Kribbella</taxon>
    </lineage>
</organism>